<dbReference type="Gene3D" id="3.30.360.10">
    <property type="entry name" value="Dihydrodipicolinate Reductase, domain 2"/>
    <property type="match status" value="1"/>
</dbReference>
<dbReference type="Proteomes" id="UP000233414">
    <property type="component" value="Unassembled WGS sequence"/>
</dbReference>
<organism evidence="3 4">
    <name type="scientific">Candidatus Kuenenbacteria bacterium HGW-Kuenenbacteria-1</name>
    <dbReference type="NCBI Taxonomy" id="2013812"/>
    <lineage>
        <taxon>Bacteria</taxon>
        <taxon>Candidatus Kueneniibacteriota</taxon>
    </lineage>
</organism>
<dbReference type="Pfam" id="PF02774">
    <property type="entry name" value="Semialdhyde_dhC"/>
    <property type="match status" value="1"/>
</dbReference>
<sequence>MEKQKEKIIKEIGFNDKNILISCTAVRVPVMRAHSESIVVETEKKVSPEKVRVLFEKTLGIKVVDEPEKNLYPMPLFVSNNYDVNVGRIRQSLVFKDYGLEFFVSGDQLLKGAALNSVQIAEELIKNKK</sequence>
<evidence type="ECO:0000313" key="3">
    <source>
        <dbReference type="EMBL" id="PKL72115.1"/>
    </source>
</evidence>
<evidence type="ECO:0000313" key="4">
    <source>
        <dbReference type="Proteomes" id="UP000233414"/>
    </source>
</evidence>
<dbReference type="GO" id="GO:0008652">
    <property type="term" value="P:amino acid biosynthetic process"/>
    <property type="evidence" value="ECO:0007669"/>
    <property type="project" value="InterPro"/>
</dbReference>
<gene>
    <name evidence="3" type="ORF">CVV26_02915</name>
</gene>
<reference evidence="3 4" key="1">
    <citation type="journal article" date="2017" name="ISME J.">
        <title>Potential for microbial H2 and metal transformations associated with novel bacteria and archaea in deep terrestrial subsurface sediments.</title>
        <authorList>
            <person name="Hernsdorf A.W."/>
            <person name="Amano Y."/>
            <person name="Miyakawa K."/>
            <person name="Ise K."/>
            <person name="Suzuki Y."/>
            <person name="Anantharaman K."/>
            <person name="Probst A."/>
            <person name="Burstein D."/>
            <person name="Thomas B.C."/>
            <person name="Banfield J.F."/>
        </authorList>
    </citation>
    <scope>NUCLEOTIDE SEQUENCE [LARGE SCALE GENOMIC DNA]</scope>
    <source>
        <strain evidence="3">HGW-Kuenenbacteria-1</strain>
    </source>
</reference>
<dbReference type="PANTHER" id="PTHR46278:SF2">
    <property type="entry name" value="ASPARTATE-SEMIALDEHYDE DEHYDROGENASE"/>
    <property type="match status" value="1"/>
</dbReference>
<dbReference type="PANTHER" id="PTHR46278">
    <property type="entry name" value="DEHYDROGENASE, PUTATIVE-RELATED"/>
    <property type="match status" value="1"/>
</dbReference>
<dbReference type="EMBL" id="PGYQ01000016">
    <property type="protein sequence ID" value="PKL72115.1"/>
    <property type="molecule type" value="Genomic_DNA"/>
</dbReference>
<dbReference type="GO" id="GO:0016620">
    <property type="term" value="F:oxidoreductase activity, acting on the aldehyde or oxo group of donors, NAD or NADP as acceptor"/>
    <property type="evidence" value="ECO:0007669"/>
    <property type="project" value="InterPro"/>
</dbReference>
<dbReference type="SUPFAM" id="SSF55347">
    <property type="entry name" value="Glyceraldehyde-3-phosphate dehydrogenase-like, C-terminal domain"/>
    <property type="match status" value="1"/>
</dbReference>
<dbReference type="GO" id="GO:0046983">
    <property type="term" value="F:protein dimerization activity"/>
    <property type="evidence" value="ECO:0007669"/>
    <property type="project" value="InterPro"/>
</dbReference>
<name>A0A2N1UMX5_9BACT</name>
<comment type="caution">
    <text evidence="3">The sequence shown here is derived from an EMBL/GenBank/DDBJ whole genome shotgun (WGS) entry which is preliminary data.</text>
</comment>
<evidence type="ECO:0000259" key="2">
    <source>
        <dbReference type="Pfam" id="PF02774"/>
    </source>
</evidence>
<dbReference type="InterPro" id="IPR012280">
    <property type="entry name" value="Semialdhyde_DH_dimer_dom"/>
</dbReference>
<protein>
    <recommendedName>
        <fullName evidence="2">Semialdehyde dehydrogenase dimerisation domain-containing protein</fullName>
    </recommendedName>
</protein>
<dbReference type="Gene3D" id="3.40.50.720">
    <property type="entry name" value="NAD(P)-binding Rossmann-like Domain"/>
    <property type="match status" value="1"/>
</dbReference>
<proteinExistence type="inferred from homology"/>
<dbReference type="AlphaFoldDB" id="A0A2N1UMX5"/>
<accession>A0A2N1UMX5</accession>
<feature type="domain" description="Semialdehyde dehydrogenase dimerisation" evidence="2">
    <location>
        <begin position="11"/>
        <end position="111"/>
    </location>
</feature>
<evidence type="ECO:0000256" key="1">
    <source>
        <dbReference type="ARBA" id="ARBA00010584"/>
    </source>
</evidence>
<comment type="similarity">
    <text evidence="1">Belongs to the aspartate-semialdehyde dehydrogenase family.</text>
</comment>